<dbReference type="PANTHER" id="PTHR43448">
    <property type="entry name" value="PROTOHEME IX FARNESYLTRANSFERASE, MITOCHONDRIAL"/>
    <property type="match status" value="1"/>
</dbReference>
<evidence type="ECO:0000256" key="9">
    <source>
        <dbReference type="ARBA" id="ARBA00023136"/>
    </source>
</evidence>
<organism evidence="15 16">
    <name type="scientific">Carboxydichorda subterranea</name>
    <dbReference type="NCBI Taxonomy" id="3109565"/>
    <lineage>
        <taxon>Bacteria</taxon>
        <taxon>Bacillati</taxon>
        <taxon>Bacillota</taxon>
        <taxon>Limnochordia</taxon>
        <taxon>Limnochordales</taxon>
        <taxon>Geochordaceae</taxon>
        <taxon>Carboxydichorda</taxon>
    </lineage>
</organism>
<evidence type="ECO:0000256" key="4">
    <source>
        <dbReference type="ARBA" id="ARBA00022475"/>
    </source>
</evidence>
<keyword evidence="4 14" id="KW-1003">Cell membrane</keyword>
<evidence type="ECO:0000256" key="13">
    <source>
        <dbReference type="ARBA" id="ARBA00047690"/>
    </source>
</evidence>
<dbReference type="NCBIfam" id="NF003349">
    <property type="entry name" value="PRK04375.1-2"/>
    <property type="match status" value="1"/>
</dbReference>
<dbReference type="PROSITE" id="PS00943">
    <property type="entry name" value="UBIA"/>
    <property type="match status" value="1"/>
</dbReference>
<protein>
    <recommendedName>
        <fullName evidence="11 14">Protoheme IX farnesyltransferase</fullName>
        <ecNumber evidence="3 14">2.5.1.141</ecNumber>
    </recommendedName>
    <alternativeName>
        <fullName evidence="12 14">Heme B farnesyltransferase</fullName>
    </alternativeName>
    <alternativeName>
        <fullName evidence="10 14">Heme O synthase</fullName>
    </alternativeName>
</protein>
<evidence type="ECO:0000256" key="14">
    <source>
        <dbReference type="HAMAP-Rule" id="MF_00154"/>
    </source>
</evidence>
<feature type="transmembrane region" description="Helical" evidence="14">
    <location>
        <begin position="58"/>
        <end position="79"/>
    </location>
</feature>
<evidence type="ECO:0000256" key="11">
    <source>
        <dbReference type="ARBA" id="ARBA00040810"/>
    </source>
</evidence>
<reference evidence="15 16" key="1">
    <citation type="journal article" date="2024" name="Front. Microbiol.">
        <title>Novel thermophilic genera Geochorda gen. nov. and Carboxydochorda gen. nov. from the deep terrestrial subsurface reveal the ecophysiological diversity in the class Limnochordia.</title>
        <authorList>
            <person name="Karnachuk O.V."/>
            <person name="Lukina A.P."/>
            <person name="Avakyan M.R."/>
            <person name="Kadnikov V.V."/>
            <person name="Begmatov S."/>
            <person name="Beletsky A.V."/>
            <person name="Vlasova K.G."/>
            <person name="Novikov A.A."/>
            <person name="Shcherbakova V.A."/>
            <person name="Mardanov A.V."/>
            <person name="Ravin N.V."/>
        </authorList>
    </citation>
    <scope>NUCLEOTIDE SEQUENCE [LARGE SCALE GENOMIC DNA]</scope>
    <source>
        <strain evidence="15 16">L945</strain>
    </source>
</reference>
<evidence type="ECO:0000256" key="12">
    <source>
        <dbReference type="ARBA" id="ARBA00042475"/>
    </source>
</evidence>
<evidence type="ECO:0000256" key="3">
    <source>
        <dbReference type="ARBA" id="ARBA00012292"/>
    </source>
</evidence>
<comment type="catalytic activity">
    <reaction evidence="13 14">
        <text>heme b + (2E,6E)-farnesyl diphosphate + H2O = Fe(II)-heme o + diphosphate</text>
        <dbReference type="Rhea" id="RHEA:28070"/>
        <dbReference type="ChEBI" id="CHEBI:15377"/>
        <dbReference type="ChEBI" id="CHEBI:33019"/>
        <dbReference type="ChEBI" id="CHEBI:60344"/>
        <dbReference type="ChEBI" id="CHEBI:60530"/>
        <dbReference type="ChEBI" id="CHEBI:175763"/>
        <dbReference type="EC" id="2.5.1.141"/>
    </reaction>
</comment>
<feature type="transmembrane region" description="Helical" evidence="14">
    <location>
        <begin position="251"/>
        <end position="271"/>
    </location>
</feature>
<keyword evidence="6 14" id="KW-0812">Transmembrane</keyword>
<evidence type="ECO:0000256" key="2">
    <source>
        <dbReference type="ARBA" id="ARBA00004919"/>
    </source>
</evidence>
<dbReference type="InterPro" id="IPR044878">
    <property type="entry name" value="UbiA_sf"/>
</dbReference>
<keyword evidence="7 14" id="KW-1133">Transmembrane helix</keyword>
<evidence type="ECO:0000256" key="10">
    <source>
        <dbReference type="ARBA" id="ARBA00030253"/>
    </source>
</evidence>
<comment type="pathway">
    <text evidence="2 14">Porphyrin-containing compound metabolism; heme O biosynthesis; heme O from protoheme: step 1/1.</text>
</comment>
<evidence type="ECO:0000256" key="6">
    <source>
        <dbReference type="ARBA" id="ARBA00022692"/>
    </source>
</evidence>
<keyword evidence="8 14" id="KW-0350">Heme biosynthesis</keyword>
<dbReference type="NCBIfam" id="TIGR01473">
    <property type="entry name" value="cyoE_ctaB"/>
    <property type="match status" value="1"/>
</dbReference>
<dbReference type="EC" id="2.5.1.141" evidence="3 14"/>
<dbReference type="HAMAP" id="MF_00154">
    <property type="entry name" value="CyoE_CtaB"/>
    <property type="match status" value="1"/>
</dbReference>
<comment type="miscellaneous">
    <text evidence="14">Carbon 2 of the heme B porphyrin ring is defined according to the Fischer nomenclature.</text>
</comment>
<dbReference type="Proteomes" id="UP001332192">
    <property type="component" value="Chromosome"/>
</dbReference>
<dbReference type="InterPro" id="IPR006369">
    <property type="entry name" value="Protohaem_IX_farnesylTrfase"/>
</dbReference>
<keyword evidence="9 14" id="KW-0472">Membrane</keyword>
<proteinExistence type="inferred from homology"/>
<dbReference type="GO" id="GO:0008495">
    <property type="term" value="F:protoheme IX farnesyltransferase activity"/>
    <property type="evidence" value="ECO:0007669"/>
    <property type="project" value="UniProtKB-EC"/>
</dbReference>
<comment type="function">
    <text evidence="14">Converts heme B (protoheme IX) to heme O by substitution of the vinyl group on carbon 2 of heme B porphyrin ring with a hydroxyethyl farnesyl side group.</text>
</comment>
<dbReference type="InterPro" id="IPR030470">
    <property type="entry name" value="UbiA_prenylTrfase_CS"/>
</dbReference>
<feature type="transmembrane region" description="Helical" evidence="14">
    <location>
        <begin position="129"/>
        <end position="147"/>
    </location>
</feature>
<gene>
    <name evidence="14" type="primary">ctaB</name>
    <name evidence="15" type="ORF">U7230_11105</name>
</gene>
<dbReference type="PANTHER" id="PTHR43448:SF7">
    <property type="entry name" value="4-HYDROXYBENZOATE SOLANESYLTRANSFERASE"/>
    <property type="match status" value="1"/>
</dbReference>
<name>A0ABZ1BVC4_9FIRM</name>
<dbReference type="CDD" id="cd13957">
    <property type="entry name" value="PT_UbiA_Cox10"/>
    <property type="match status" value="1"/>
</dbReference>
<evidence type="ECO:0000256" key="7">
    <source>
        <dbReference type="ARBA" id="ARBA00022989"/>
    </source>
</evidence>
<keyword evidence="16" id="KW-1185">Reference proteome</keyword>
<comment type="subunit">
    <text evidence="14">Interacts with CtaA.</text>
</comment>
<dbReference type="InterPro" id="IPR000537">
    <property type="entry name" value="UbiA_prenyltransferase"/>
</dbReference>
<feature type="transmembrane region" description="Helical" evidence="14">
    <location>
        <begin position="283"/>
        <end position="304"/>
    </location>
</feature>
<dbReference type="Pfam" id="PF01040">
    <property type="entry name" value="UbiA"/>
    <property type="match status" value="1"/>
</dbReference>
<comment type="subcellular location">
    <subcellularLocation>
        <location evidence="1 14">Cell membrane</location>
        <topology evidence="1 14">Multi-pass membrane protein</topology>
    </subcellularLocation>
</comment>
<sequence>MRAPALSAGAASGPWERVRQAVSDYYELTKPGIVALILITTLSGFLVAPGPYGPPALLLATLAGVGLVSGGGGVLNCYIDRDIDARMRRTARRAIPAGRIRPGAALLYGLGLTGAGLAILLAWVGKLPAALTFVGFSIYVGVYSLWLKRRTPQNIVLGGAAGAMGPVIGWAAAGQGLGVAPWLLFAIIFLWTPPHFWSLALLAEEDYRRAGVPMLPNVRGAAATRRWVVAYTVALAAVAMLPPLAGVGGPLYLAVAGAAGVIYVAMAVQAWRQAIREADRALFHYSLFYLSVVYTTLVISARWLA</sequence>
<evidence type="ECO:0000256" key="8">
    <source>
        <dbReference type="ARBA" id="ARBA00023133"/>
    </source>
</evidence>
<comment type="similarity">
    <text evidence="14">Belongs to the UbiA prenyltransferase family. Protoheme IX farnesyltransferase subfamily.</text>
</comment>
<accession>A0ABZ1BVC4</accession>
<dbReference type="Gene3D" id="1.10.357.140">
    <property type="entry name" value="UbiA prenyltransferase"/>
    <property type="match status" value="1"/>
</dbReference>
<dbReference type="EMBL" id="CP141615">
    <property type="protein sequence ID" value="WRP16634.1"/>
    <property type="molecule type" value="Genomic_DNA"/>
</dbReference>
<feature type="transmembrane region" description="Helical" evidence="14">
    <location>
        <begin position="179"/>
        <end position="203"/>
    </location>
</feature>
<evidence type="ECO:0000256" key="1">
    <source>
        <dbReference type="ARBA" id="ARBA00004651"/>
    </source>
</evidence>
<evidence type="ECO:0000256" key="5">
    <source>
        <dbReference type="ARBA" id="ARBA00022679"/>
    </source>
</evidence>
<feature type="transmembrane region" description="Helical" evidence="14">
    <location>
        <begin position="33"/>
        <end position="52"/>
    </location>
</feature>
<feature type="transmembrane region" description="Helical" evidence="14">
    <location>
        <begin position="224"/>
        <end position="245"/>
    </location>
</feature>
<feature type="transmembrane region" description="Helical" evidence="14">
    <location>
        <begin position="154"/>
        <end position="173"/>
    </location>
</feature>
<feature type="transmembrane region" description="Helical" evidence="14">
    <location>
        <begin position="100"/>
        <end position="123"/>
    </location>
</feature>
<dbReference type="RefSeq" id="WP_324715906.1">
    <property type="nucleotide sequence ID" value="NZ_CP141615.1"/>
</dbReference>
<evidence type="ECO:0000313" key="15">
    <source>
        <dbReference type="EMBL" id="WRP16634.1"/>
    </source>
</evidence>
<keyword evidence="5 14" id="KW-0808">Transferase</keyword>
<evidence type="ECO:0000313" key="16">
    <source>
        <dbReference type="Proteomes" id="UP001332192"/>
    </source>
</evidence>